<gene>
    <name evidence="2" type="ORF">E2L03_08545</name>
</gene>
<evidence type="ECO:0000256" key="1">
    <source>
        <dbReference type="SAM" id="Phobius"/>
    </source>
</evidence>
<proteinExistence type="predicted"/>
<feature type="transmembrane region" description="Helical" evidence="1">
    <location>
        <begin position="7"/>
        <end position="25"/>
    </location>
</feature>
<protein>
    <submittedName>
        <fullName evidence="2">Uncharacterized protein</fullName>
    </submittedName>
</protein>
<accession>A0A4Y7WLQ9</accession>
<evidence type="ECO:0000313" key="2">
    <source>
        <dbReference type="EMBL" id="TES49508.1"/>
    </source>
</evidence>
<feature type="transmembrane region" description="Helical" evidence="1">
    <location>
        <begin position="31"/>
        <end position="48"/>
    </location>
</feature>
<keyword evidence="1" id="KW-0812">Transmembrane</keyword>
<keyword evidence="1" id="KW-0472">Membrane</keyword>
<comment type="caution">
    <text evidence="2">The sequence shown here is derived from an EMBL/GenBank/DDBJ whole genome shotgun (WGS) entry which is preliminary data.</text>
</comment>
<dbReference type="RefSeq" id="WP_134258941.1">
    <property type="nucleotide sequence ID" value="NZ_LDIM01000006.1"/>
</dbReference>
<sequence>MKLSKQILIFAILLIVASIILFLLGWEVWEIISSIGGIIIAILIFYSIEHLRKKATTKKKG</sequence>
<organism evidence="2 3">
    <name type="scientific">Shouchella lehensis</name>
    <dbReference type="NCBI Taxonomy" id="300825"/>
    <lineage>
        <taxon>Bacteria</taxon>
        <taxon>Bacillati</taxon>
        <taxon>Bacillota</taxon>
        <taxon>Bacilli</taxon>
        <taxon>Bacillales</taxon>
        <taxon>Bacillaceae</taxon>
        <taxon>Shouchella</taxon>
    </lineage>
</organism>
<evidence type="ECO:0000313" key="3">
    <source>
        <dbReference type="Proteomes" id="UP000298210"/>
    </source>
</evidence>
<keyword evidence="1" id="KW-1133">Transmembrane helix</keyword>
<reference evidence="2 3" key="1">
    <citation type="submission" date="2019-03" db="EMBL/GenBank/DDBJ databases">
        <authorList>
            <person name="Liu G."/>
        </authorList>
    </citation>
    <scope>NUCLEOTIDE SEQUENCE [LARGE SCALE GENOMIC DNA]</scope>
    <source>
        <strain evidence="2 3">DSM 19099</strain>
    </source>
</reference>
<dbReference type="AlphaFoldDB" id="A0A4Y7WLQ9"/>
<dbReference type="EMBL" id="SNUX01000002">
    <property type="protein sequence ID" value="TES49508.1"/>
    <property type="molecule type" value="Genomic_DNA"/>
</dbReference>
<dbReference type="Proteomes" id="UP000298210">
    <property type="component" value="Unassembled WGS sequence"/>
</dbReference>
<name>A0A4Y7WLQ9_9BACI</name>